<evidence type="ECO:0000256" key="3">
    <source>
        <dbReference type="ARBA" id="ARBA00022840"/>
    </source>
</evidence>
<dbReference type="PROSITE" id="PS50893">
    <property type="entry name" value="ABC_TRANSPORTER_2"/>
    <property type="match status" value="1"/>
</dbReference>
<dbReference type="Pfam" id="PF00005">
    <property type="entry name" value="ABC_tran"/>
    <property type="match status" value="1"/>
</dbReference>
<dbReference type="PANTHER" id="PTHR42939:SF1">
    <property type="entry name" value="ABC TRANSPORTER ATP-BINDING PROTEIN ALBC-RELATED"/>
    <property type="match status" value="1"/>
</dbReference>
<dbReference type="GO" id="GO:0005524">
    <property type="term" value="F:ATP binding"/>
    <property type="evidence" value="ECO:0007669"/>
    <property type="project" value="UniProtKB-KW"/>
</dbReference>
<evidence type="ECO:0000256" key="2">
    <source>
        <dbReference type="ARBA" id="ARBA00022741"/>
    </source>
</evidence>
<dbReference type="RefSeq" id="WP_111145750.1">
    <property type="nucleotide sequence ID" value="NZ_QKRB01000036.1"/>
</dbReference>
<dbReference type="InterPro" id="IPR003439">
    <property type="entry name" value="ABC_transporter-like_ATP-bd"/>
</dbReference>
<name>A0A2W1LDK4_9BACL</name>
<dbReference type="PANTHER" id="PTHR42939">
    <property type="entry name" value="ABC TRANSPORTER ATP-BINDING PROTEIN ALBC-RELATED"/>
    <property type="match status" value="1"/>
</dbReference>
<feature type="domain" description="ABC transporter" evidence="4">
    <location>
        <begin position="13"/>
        <end position="233"/>
    </location>
</feature>
<keyword evidence="3" id="KW-0067">ATP-binding</keyword>
<evidence type="ECO:0000259" key="4">
    <source>
        <dbReference type="PROSITE" id="PS50893"/>
    </source>
</evidence>
<evidence type="ECO:0000256" key="1">
    <source>
        <dbReference type="ARBA" id="ARBA00022448"/>
    </source>
</evidence>
<dbReference type="InterPro" id="IPR051782">
    <property type="entry name" value="ABC_Transporter_VariousFunc"/>
</dbReference>
<dbReference type="AlphaFoldDB" id="A0A2W1LDK4"/>
<dbReference type="SUPFAM" id="SSF52540">
    <property type="entry name" value="P-loop containing nucleoside triphosphate hydrolases"/>
    <property type="match status" value="1"/>
</dbReference>
<dbReference type="GO" id="GO:0016887">
    <property type="term" value="F:ATP hydrolysis activity"/>
    <property type="evidence" value="ECO:0007669"/>
    <property type="project" value="InterPro"/>
</dbReference>
<dbReference type="Proteomes" id="UP000249522">
    <property type="component" value="Unassembled WGS sequence"/>
</dbReference>
<proteinExistence type="predicted"/>
<organism evidence="5 6">
    <name type="scientific">Paenibacillus sambharensis</name>
    <dbReference type="NCBI Taxonomy" id="1803190"/>
    <lineage>
        <taxon>Bacteria</taxon>
        <taxon>Bacillati</taxon>
        <taxon>Bacillota</taxon>
        <taxon>Bacilli</taxon>
        <taxon>Bacillales</taxon>
        <taxon>Paenibacillaceae</taxon>
        <taxon>Paenibacillus</taxon>
    </lineage>
</organism>
<keyword evidence="6" id="KW-1185">Reference proteome</keyword>
<sequence length="233" mass="26044">MSTTAQAVQPLLVSVQRLSKSYGKKLVLDAIDFEMPQASIYVLTGANGAGKSVFLQCLLHYETIDSGRIEIDGRPLSDRLYLRRNTSLISSDQQQFIDLLTPGEYFAFITDIYNIPSSATQRIRDWAEDLNVSKELDTLIANLSFGTKKKIQVLASMLIAPKLLVCDEIYEGLDTDAVAYMQRLFLQRKEQGLGTLLTTHIAGYGQDIAERTFRLANHQIHPADEPELSRGCL</sequence>
<comment type="caution">
    <text evidence="5">The sequence shown here is derived from an EMBL/GenBank/DDBJ whole genome shotgun (WGS) entry which is preliminary data.</text>
</comment>
<dbReference type="SMART" id="SM00382">
    <property type="entry name" value="AAA"/>
    <property type="match status" value="1"/>
</dbReference>
<keyword evidence="1" id="KW-0813">Transport</keyword>
<dbReference type="EMBL" id="QKRB01000036">
    <property type="protein sequence ID" value="PZD96739.1"/>
    <property type="molecule type" value="Genomic_DNA"/>
</dbReference>
<dbReference type="InterPro" id="IPR003593">
    <property type="entry name" value="AAA+_ATPase"/>
</dbReference>
<dbReference type="InterPro" id="IPR027417">
    <property type="entry name" value="P-loop_NTPase"/>
</dbReference>
<reference evidence="5 6" key="1">
    <citation type="submission" date="2018-06" db="EMBL/GenBank/DDBJ databases">
        <title>Paenibacillus imtechensis sp. nov.</title>
        <authorList>
            <person name="Pinnaka A.K."/>
            <person name="Singh H."/>
            <person name="Kaur M."/>
        </authorList>
    </citation>
    <scope>NUCLEOTIDE SEQUENCE [LARGE SCALE GENOMIC DNA]</scope>
    <source>
        <strain evidence="5 6">SMB1</strain>
    </source>
</reference>
<evidence type="ECO:0000313" key="5">
    <source>
        <dbReference type="EMBL" id="PZD96739.1"/>
    </source>
</evidence>
<keyword evidence="2" id="KW-0547">Nucleotide-binding</keyword>
<dbReference type="Gene3D" id="3.40.50.300">
    <property type="entry name" value="P-loop containing nucleotide triphosphate hydrolases"/>
    <property type="match status" value="1"/>
</dbReference>
<evidence type="ECO:0000313" key="6">
    <source>
        <dbReference type="Proteomes" id="UP000249522"/>
    </source>
</evidence>
<accession>A0A2W1LDK4</accession>
<protein>
    <recommendedName>
        <fullName evidence="4">ABC transporter domain-containing protein</fullName>
    </recommendedName>
</protein>
<dbReference type="OrthoDB" id="2365508at2"/>
<gene>
    <name evidence="5" type="ORF">DNH61_05950</name>
</gene>